<protein>
    <submittedName>
        <fullName evidence="1">CLUMA_CG002140, isoform A</fullName>
    </submittedName>
</protein>
<evidence type="ECO:0000313" key="2">
    <source>
        <dbReference type="Proteomes" id="UP000183832"/>
    </source>
</evidence>
<reference evidence="1 2" key="1">
    <citation type="submission" date="2015-04" db="EMBL/GenBank/DDBJ databases">
        <authorList>
            <person name="Syromyatnikov M.Y."/>
            <person name="Popov V.N."/>
        </authorList>
    </citation>
    <scope>NUCLEOTIDE SEQUENCE [LARGE SCALE GENOMIC DNA]</scope>
</reference>
<name>A0A1J1HKB2_9DIPT</name>
<sequence>MSRIQPQEVIADVSEDRSISDIRLGINQDLKVMHQKFLIRVETRSLQSYSFTYLAIYFFFCEKCLWEMS</sequence>
<keyword evidence="2" id="KW-1185">Reference proteome</keyword>
<gene>
    <name evidence="1" type="ORF">CLUMA_CG002140</name>
</gene>
<organism evidence="1 2">
    <name type="scientific">Clunio marinus</name>
    <dbReference type="NCBI Taxonomy" id="568069"/>
    <lineage>
        <taxon>Eukaryota</taxon>
        <taxon>Metazoa</taxon>
        <taxon>Ecdysozoa</taxon>
        <taxon>Arthropoda</taxon>
        <taxon>Hexapoda</taxon>
        <taxon>Insecta</taxon>
        <taxon>Pterygota</taxon>
        <taxon>Neoptera</taxon>
        <taxon>Endopterygota</taxon>
        <taxon>Diptera</taxon>
        <taxon>Nematocera</taxon>
        <taxon>Chironomoidea</taxon>
        <taxon>Chironomidae</taxon>
        <taxon>Clunio</taxon>
    </lineage>
</organism>
<evidence type="ECO:0000313" key="1">
    <source>
        <dbReference type="EMBL" id="CRK88363.1"/>
    </source>
</evidence>
<accession>A0A1J1HKB2</accession>
<dbReference type="AlphaFoldDB" id="A0A1J1HKB2"/>
<proteinExistence type="predicted"/>
<dbReference type="EMBL" id="CVRI01000006">
    <property type="protein sequence ID" value="CRK88363.1"/>
    <property type="molecule type" value="Genomic_DNA"/>
</dbReference>
<dbReference type="Proteomes" id="UP000183832">
    <property type="component" value="Unassembled WGS sequence"/>
</dbReference>